<dbReference type="PANTHER" id="PTHR16120">
    <property type="entry name" value="AP-5 COMPLEX SUBUNIT SIGMA-1"/>
    <property type="match status" value="1"/>
</dbReference>
<organism evidence="1">
    <name type="scientific">Graphocephala atropunctata</name>
    <dbReference type="NCBI Taxonomy" id="36148"/>
    <lineage>
        <taxon>Eukaryota</taxon>
        <taxon>Metazoa</taxon>
        <taxon>Ecdysozoa</taxon>
        <taxon>Arthropoda</taxon>
        <taxon>Hexapoda</taxon>
        <taxon>Insecta</taxon>
        <taxon>Pterygota</taxon>
        <taxon>Neoptera</taxon>
        <taxon>Paraneoptera</taxon>
        <taxon>Hemiptera</taxon>
        <taxon>Auchenorrhyncha</taxon>
        <taxon>Membracoidea</taxon>
        <taxon>Cicadellidae</taxon>
        <taxon>Cicadellinae</taxon>
        <taxon>Cicadellini</taxon>
        <taxon>Graphocephala</taxon>
    </lineage>
</organism>
<dbReference type="Pfam" id="PF15001">
    <property type="entry name" value="AP-5_subunit_s1"/>
    <property type="match status" value="1"/>
</dbReference>
<dbReference type="EMBL" id="GEBQ01022942">
    <property type="protein sequence ID" value="JAT17035.1"/>
    <property type="molecule type" value="Transcribed_RNA"/>
</dbReference>
<dbReference type="GO" id="GO:0005764">
    <property type="term" value="C:lysosome"/>
    <property type="evidence" value="ECO:0007669"/>
    <property type="project" value="TreeGrafter"/>
</dbReference>
<sequence length="189" mass="21629">MVYAFIIQTLDPEEPELAYYRFYSAWKNNHYNTPEVSDGNGCLFESSIEKKELLYFIIKKVHMLYSLKLKQSLIPIQNQDMKTLIKGSHKERHWKTGEFNVVWEGVPGIGFSIIFEKDGNILHTQNVLGLIVSELEKYLQLVSYPSATAKTLDNVALIVEKFLPGGQLLFLNSSLVKSLEKQLEADLKS</sequence>
<dbReference type="PANTHER" id="PTHR16120:SF0">
    <property type="entry name" value="AP-5 COMPLEX SUBUNIT SIGMA-1"/>
    <property type="match status" value="1"/>
</dbReference>
<protein>
    <submittedName>
        <fullName evidence="1">Uncharacterized protein</fullName>
    </submittedName>
</protein>
<evidence type="ECO:0000313" key="1">
    <source>
        <dbReference type="EMBL" id="JAT17035.1"/>
    </source>
</evidence>
<proteinExistence type="predicted"/>
<dbReference type="GO" id="GO:0005829">
    <property type="term" value="C:cytosol"/>
    <property type="evidence" value="ECO:0007669"/>
    <property type="project" value="TreeGrafter"/>
</dbReference>
<dbReference type="GO" id="GO:0030119">
    <property type="term" value="C:AP-type membrane coat adaptor complex"/>
    <property type="evidence" value="ECO:0007669"/>
    <property type="project" value="InterPro"/>
</dbReference>
<dbReference type="GO" id="GO:0000724">
    <property type="term" value="P:double-strand break repair via homologous recombination"/>
    <property type="evidence" value="ECO:0007669"/>
    <property type="project" value="InterPro"/>
</dbReference>
<dbReference type="GO" id="GO:0005770">
    <property type="term" value="C:late endosome"/>
    <property type="evidence" value="ECO:0007669"/>
    <property type="project" value="TreeGrafter"/>
</dbReference>
<dbReference type="GO" id="GO:0016197">
    <property type="term" value="P:endosomal transport"/>
    <property type="evidence" value="ECO:0007669"/>
    <property type="project" value="InterPro"/>
</dbReference>
<dbReference type="AlphaFoldDB" id="A0A1B6L068"/>
<reference evidence="1" key="1">
    <citation type="submission" date="2015-11" db="EMBL/GenBank/DDBJ databases">
        <title>De novo transcriptome assembly of four potential Pierce s Disease insect vectors from Arizona vineyards.</title>
        <authorList>
            <person name="Tassone E.E."/>
        </authorList>
    </citation>
    <scope>NUCLEOTIDE SEQUENCE</scope>
</reference>
<dbReference type="InterPro" id="IPR029392">
    <property type="entry name" value="AP-5_subunit_s1"/>
</dbReference>
<name>A0A1B6L068_9HEMI</name>
<gene>
    <name evidence="1" type="ORF">g.15854</name>
</gene>
<accession>A0A1B6L068</accession>